<dbReference type="Proteomes" id="UP000601361">
    <property type="component" value="Unassembled WGS sequence"/>
</dbReference>
<dbReference type="EMBL" id="BMGS01000004">
    <property type="protein sequence ID" value="GGG41331.1"/>
    <property type="molecule type" value="Genomic_DNA"/>
</dbReference>
<proteinExistence type="predicted"/>
<gene>
    <name evidence="2" type="ORF">GCM10011378_16990</name>
</gene>
<evidence type="ECO:0000256" key="1">
    <source>
        <dbReference type="SAM" id="SignalP"/>
    </source>
</evidence>
<keyword evidence="3" id="KW-1185">Reference proteome</keyword>
<accession>A0ABQ1WRU1</accession>
<comment type="caution">
    <text evidence="2">The sequence shown here is derived from an EMBL/GenBank/DDBJ whole genome shotgun (WGS) entry which is preliminary data.</text>
</comment>
<dbReference type="RefSeq" id="WP_188557395.1">
    <property type="nucleotide sequence ID" value="NZ_BMGS01000004.1"/>
</dbReference>
<evidence type="ECO:0000313" key="2">
    <source>
        <dbReference type="EMBL" id="GGG41331.1"/>
    </source>
</evidence>
<organism evidence="2 3">
    <name type="scientific">Hymenobacter glacieicola</name>
    <dbReference type="NCBI Taxonomy" id="1562124"/>
    <lineage>
        <taxon>Bacteria</taxon>
        <taxon>Pseudomonadati</taxon>
        <taxon>Bacteroidota</taxon>
        <taxon>Cytophagia</taxon>
        <taxon>Cytophagales</taxon>
        <taxon>Hymenobacteraceae</taxon>
        <taxon>Hymenobacter</taxon>
    </lineage>
</organism>
<evidence type="ECO:0000313" key="3">
    <source>
        <dbReference type="Proteomes" id="UP000601361"/>
    </source>
</evidence>
<evidence type="ECO:0008006" key="4">
    <source>
        <dbReference type="Google" id="ProtNLM"/>
    </source>
</evidence>
<feature type="signal peptide" evidence="1">
    <location>
        <begin position="1"/>
        <end position="25"/>
    </location>
</feature>
<reference evidence="3" key="1">
    <citation type="journal article" date="2019" name="Int. J. Syst. Evol. Microbiol.">
        <title>The Global Catalogue of Microorganisms (GCM) 10K type strain sequencing project: providing services to taxonomists for standard genome sequencing and annotation.</title>
        <authorList>
            <consortium name="The Broad Institute Genomics Platform"/>
            <consortium name="The Broad Institute Genome Sequencing Center for Infectious Disease"/>
            <person name="Wu L."/>
            <person name="Ma J."/>
        </authorList>
    </citation>
    <scope>NUCLEOTIDE SEQUENCE [LARGE SCALE GENOMIC DNA]</scope>
    <source>
        <strain evidence="3">CGMCC 1.12990</strain>
    </source>
</reference>
<feature type="chain" id="PRO_5045157982" description="Lipocalin-like domain-containing protein" evidence="1">
    <location>
        <begin position="26"/>
        <end position="145"/>
    </location>
</feature>
<name>A0ABQ1WRU1_9BACT</name>
<keyword evidence="1" id="KW-0732">Signal</keyword>
<protein>
    <recommendedName>
        <fullName evidence="4">Lipocalin-like domain-containing protein</fullName>
    </recommendedName>
</protein>
<sequence>MKNILKKIAILTLSTGLLASTSALAQNAIGGAVQQGNGAYVQKTDRQDCLGANLLGIPGFTASCLTMTQVKFLVTPSNNRTAVWKGELPVNQRPAKRFVHNTTYSETVNGETTLYDVQTITEPNGSVITTLSYKQNGKGKSKSKA</sequence>